<dbReference type="Gene3D" id="1.50.10.10">
    <property type="match status" value="1"/>
</dbReference>
<dbReference type="Proteomes" id="UP000288607">
    <property type="component" value="Unassembled WGS sequence"/>
</dbReference>
<dbReference type="GO" id="GO:0005975">
    <property type="term" value="P:carbohydrate metabolic process"/>
    <property type="evidence" value="ECO:0007669"/>
    <property type="project" value="InterPro"/>
</dbReference>
<proteinExistence type="predicted"/>
<dbReference type="InterPro" id="IPR012341">
    <property type="entry name" value="6hp_glycosidase-like_sf"/>
</dbReference>
<feature type="domain" description="Alpha-L-rhamnosidase concanavalin-like" evidence="4">
    <location>
        <begin position="337"/>
        <end position="433"/>
    </location>
</feature>
<dbReference type="EMBL" id="QXGJ01000010">
    <property type="protein sequence ID" value="RSX50168.1"/>
    <property type="molecule type" value="Genomic_DNA"/>
</dbReference>
<name>A0A430FBJ9_9BIFI</name>
<evidence type="ECO:0000259" key="5">
    <source>
        <dbReference type="Pfam" id="PF08531"/>
    </source>
</evidence>
<evidence type="ECO:0000313" key="8">
    <source>
        <dbReference type="EMBL" id="RSX50168.1"/>
    </source>
</evidence>
<keyword evidence="9" id="KW-1185">Reference proteome</keyword>
<dbReference type="Pfam" id="PF17389">
    <property type="entry name" value="Bac_rhamnosid6H"/>
    <property type="match status" value="1"/>
</dbReference>
<evidence type="ECO:0000256" key="3">
    <source>
        <dbReference type="ARBA" id="ARBA00022801"/>
    </source>
</evidence>
<dbReference type="Gene3D" id="2.60.120.260">
    <property type="entry name" value="Galactose-binding domain-like"/>
    <property type="match status" value="2"/>
</dbReference>
<dbReference type="Pfam" id="PF17390">
    <property type="entry name" value="Bac_rhamnosid_C"/>
    <property type="match status" value="1"/>
</dbReference>
<dbReference type="Pfam" id="PF05592">
    <property type="entry name" value="Bac_rhamnosid"/>
    <property type="match status" value="1"/>
</dbReference>
<evidence type="ECO:0000256" key="1">
    <source>
        <dbReference type="ARBA" id="ARBA00001445"/>
    </source>
</evidence>
<dbReference type="InterPro" id="IPR008902">
    <property type="entry name" value="Rhamnosid_concanavalin"/>
</dbReference>
<protein>
    <recommendedName>
        <fullName evidence="2">alpha-L-rhamnosidase</fullName>
        <ecNumber evidence="2">3.2.1.40</ecNumber>
    </recommendedName>
</protein>
<dbReference type="AlphaFoldDB" id="A0A430FBJ9"/>
<accession>A0A430FBJ9</accession>
<dbReference type="InterPro" id="IPR013783">
    <property type="entry name" value="Ig-like_fold"/>
</dbReference>
<dbReference type="InterPro" id="IPR013737">
    <property type="entry name" value="Bac_rhamnosid_N"/>
</dbReference>
<gene>
    <name evidence="8" type="ORF">D2E23_1890</name>
</gene>
<evidence type="ECO:0000259" key="4">
    <source>
        <dbReference type="Pfam" id="PF05592"/>
    </source>
</evidence>
<dbReference type="GO" id="GO:0030596">
    <property type="term" value="F:alpha-L-rhamnosidase activity"/>
    <property type="evidence" value="ECO:0007669"/>
    <property type="project" value="UniProtKB-EC"/>
</dbReference>
<comment type="caution">
    <text evidence="8">The sequence shown here is derived from an EMBL/GenBank/DDBJ whole genome shotgun (WGS) entry which is preliminary data.</text>
</comment>
<dbReference type="InterPro" id="IPR008928">
    <property type="entry name" value="6-hairpin_glycosidase_sf"/>
</dbReference>
<dbReference type="Gene3D" id="2.60.40.10">
    <property type="entry name" value="Immunoglobulins"/>
    <property type="match status" value="1"/>
</dbReference>
<feature type="domain" description="Alpha-L-rhamnosidase C-terminal" evidence="7">
    <location>
        <begin position="798"/>
        <end position="848"/>
    </location>
</feature>
<dbReference type="Gene3D" id="2.60.420.10">
    <property type="entry name" value="Maltose phosphorylase, domain 3"/>
    <property type="match status" value="1"/>
</dbReference>
<dbReference type="Pfam" id="PF25788">
    <property type="entry name" value="Ig_Rha78A_N"/>
    <property type="match status" value="1"/>
</dbReference>
<comment type="catalytic activity">
    <reaction evidence="1">
        <text>Hydrolysis of terminal non-reducing alpha-L-rhamnose residues in alpha-L-rhamnosides.</text>
        <dbReference type="EC" id="3.2.1.40"/>
    </reaction>
</comment>
<evidence type="ECO:0000259" key="7">
    <source>
        <dbReference type="Pfam" id="PF17390"/>
    </source>
</evidence>
<dbReference type="SUPFAM" id="SSF48208">
    <property type="entry name" value="Six-hairpin glycosidases"/>
    <property type="match status" value="1"/>
</dbReference>
<organism evidence="8 9">
    <name type="scientific">Bifidobacterium callimiconis</name>
    <dbReference type="NCBI Taxonomy" id="2306973"/>
    <lineage>
        <taxon>Bacteria</taxon>
        <taxon>Bacillati</taxon>
        <taxon>Actinomycetota</taxon>
        <taxon>Actinomycetes</taxon>
        <taxon>Bifidobacteriales</taxon>
        <taxon>Bifidobacteriaceae</taxon>
        <taxon>Bifidobacterium</taxon>
    </lineage>
</organism>
<feature type="domain" description="Bacterial alpha-L-rhamnosidase N-terminal" evidence="5">
    <location>
        <begin position="155"/>
        <end position="325"/>
    </location>
</feature>
<dbReference type="EC" id="3.2.1.40" evidence="2"/>
<evidence type="ECO:0000313" key="9">
    <source>
        <dbReference type="Proteomes" id="UP000288607"/>
    </source>
</evidence>
<dbReference type="PIRSF" id="PIRSF010631">
    <property type="entry name" value="A-rhamnsds"/>
    <property type="match status" value="1"/>
</dbReference>
<sequence>MTNATQTVEQSISRLRVEHAHGDVIGLPTGTPRLSWDYAVEPPADSEIVFHVERRTLGAAEPVVQEARVPAADNTLCAWPLPALASFESAVVTVQLIGPNGEPLSPTSSPVRFEAALLENFQHFADFVGPSWVEPETDHRHLPLVRAEINLRDKPDAARLTLTALGVVEAEINGVKIADDALLPGWTVYSDRLDCWTFDVTDQLVSGANALGFWLGDGWWRGRLGFDGGWVNFYGDRIGVAAQIDLVYPDGGTERILSNSWDRTWKVTPGPIVCSDLYEGEHYDARLEQPGWSMPGFDDSSWKPVAEVHYDTTKLVNAELPPVRPIERDEPVSIVKRDDGSWLIDFGQNCSQRMRVHMRGLASGDTVTMRHVEVLNPDGSLATRTLRRGQQCDVYTSNGTDAWWEPRFAMHGFRYASIEGYKGELTADDIDCRIYHTDMERTGWFDCSNPMVNQLHSNAVWSMRSNFVSIPMDCPQRDERMGWTGDISLFSPTATYLYDTQSFLANWLEDVRGEQLRYGTVPFYVPFIPIGAWGTAAAIAIWGDSAAIVPWALYMDGGDTELLRRSYPLMTTWIDEVAGYLSEDGVWERRPEFAIGQLGDWLDPTAPPDDPMLAMTDKVLVATAFFAQSCRIAADVARVLGEPEDALRFGRLYDHVHGGFIGRYVGEDGIMTSDTQCAYALAIALGLLDDDDTLRAAAGDRLAQLVRESGGKVATGFAGTPYVLPALSRTGHDEEAYSLLLSTECPSWLYQVKMGATTTWERWDSMMPDGTVNPGGMTSFNHYALGSVAHWLHARIGGLEPIEPGWRRFRVAPMPGGGIDHASTSHMTPYGLASCSWSVTDGGTTGDVTGIGVGVGATESGDGIAAGTLESGSASTNAGRVMTLNVDVPVGTVASLEIGPDLQELTPGHHTLTIRL</sequence>
<dbReference type="PANTHER" id="PTHR33307">
    <property type="entry name" value="ALPHA-RHAMNOSIDASE (EUROFUNG)"/>
    <property type="match status" value="1"/>
</dbReference>
<evidence type="ECO:0000256" key="2">
    <source>
        <dbReference type="ARBA" id="ARBA00012652"/>
    </source>
</evidence>
<dbReference type="InterPro" id="IPR035396">
    <property type="entry name" value="Bac_rhamnosid6H"/>
</dbReference>
<dbReference type="PANTHER" id="PTHR33307:SF6">
    <property type="entry name" value="ALPHA-RHAMNOSIDASE (EUROFUNG)-RELATED"/>
    <property type="match status" value="1"/>
</dbReference>
<dbReference type="Pfam" id="PF08531">
    <property type="entry name" value="Bac_rhamnosid_N"/>
    <property type="match status" value="1"/>
</dbReference>
<dbReference type="InterPro" id="IPR035398">
    <property type="entry name" value="Bac_rhamnosid_C"/>
</dbReference>
<reference evidence="8 9" key="1">
    <citation type="submission" date="2018-09" db="EMBL/GenBank/DDBJ databases">
        <title>Characterization of the phylogenetic diversity of five novel species belonging to the genus Bifidobacterium.</title>
        <authorList>
            <person name="Lugli G.A."/>
            <person name="Duranti S."/>
            <person name="Milani C."/>
        </authorList>
    </citation>
    <scope>NUCLEOTIDE SEQUENCE [LARGE SCALE GENOMIC DNA]</scope>
    <source>
        <strain evidence="8 9">2028B</strain>
    </source>
</reference>
<evidence type="ECO:0000259" key="6">
    <source>
        <dbReference type="Pfam" id="PF17389"/>
    </source>
</evidence>
<keyword evidence="3" id="KW-0378">Hydrolase</keyword>
<feature type="domain" description="Alpha-L-rhamnosidase six-hairpin glycosidase" evidence="6">
    <location>
        <begin position="440"/>
        <end position="796"/>
    </location>
</feature>
<dbReference type="InterPro" id="IPR016007">
    <property type="entry name" value="Alpha_rhamnosid"/>
</dbReference>